<proteinExistence type="predicted"/>
<reference evidence="1" key="2">
    <citation type="submission" date="2016-06" db="EMBL/GenBank/DDBJ databases">
        <title>The genome of a short-lived fish provides insights into sex chromosome evolution and the genetic control of aging.</title>
        <authorList>
            <person name="Reichwald K."/>
            <person name="Felder M."/>
            <person name="Petzold A."/>
            <person name="Koch P."/>
            <person name="Groth M."/>
            <person name="Platzer M."/>
        </authorList>
    </citation>
    <scope>NUCLEOTIDE SEQUENCE</scope>
    <source>
        <tissue evidence="1">Brain</tissue>
    </source>
</reference>
<name>A0A1A8U7D3_NOTFU</name>
<sequence length="59" mass="7171">SFFGFPRKITKRYKFEFSKTPLKIQTTGTQFKHYQLVLCHICSRFGNQRRRQPQCSTIW</sequence>
<evidence type="ECO:0000313" key="1">
    <source>
        <dbReference type="EMBL" id="SBS44020.1"/>
    </source>
</evidence>
<dbReference type="EMBL" id="HADY01021217">
    <property type="protein sequence ID" value="SBP59702.1"/>
    <property type="molecule type" value="Transcribed_RNA"/>
</dbReference>
<dbReference type="EMBL" id="HAEJ01003563">
    <property type="protein sequence ID" value="SBS44020.1"/>
    <property type="molecule type" value="Transcribed_RNA"/>
</dbReference>
<gene>
    <name evidence="1" type="primary">Nfu_g_1_021542</name>
</gene>
<reference evidence="1" key="1">
    <citation type="submission" date="2016-05" db="EMBL/GenBank/DDBJ databases">
        <authorList>
            <person name="Lavstsen T."/>
            <person name="Jespersen J.S."/>
        </authorList>
    </citation>
    <scope>NUCLEOTIDE SEQUENCE</scope>
    <source>
        <tissue evidence="1">Brain</tissue>
    </source>
</reference>
<protein>
    <submittedName>
        <fullName evidence="1">Uncharacterized protein</fullName>
    </submittedName>
</protein>
<dbReference type="AlphaFoldDB" id="A0A1A8U7D3"/>
<feature type="non-terminal residue" evidence="1">
    <location>
        <position position="1"/>
    </location>
</feature>
<organism evidence="1">
    <name type="scientific">Nothobranchius furzeri</name>
    <name type="common">Turquoise killifish</name>
    <dbReference type="NCBI Taxonomy" id="105023"/>
    <lineage>
        <taxon>Eukaryota</taxon>
        <taxon>Metazoa</taxon>
        <taxon>Chordata</taxon>
        <taxon>Craniata</taxon>
        <taxon>Vertebrata</taxon>
        <taxon>Euteleostomi</taxon>
        <taxon>Actinopterygii</taxon>
        <taxon>Neopterygii</taxon>
        <taxon>Teleostei</taxon>
        <taxon>Neoteleostei</taxon>
        <taxon>Acanthomorphata</taxon>
        <taxon>Ovalentaria</taxon>
        <taxon>Atherinomorphae</taxon>
        <taxon>Cyprinodontiformes</taxon>
        <taxon>Nothobranchiidae</taxon>
        <taxon>Nothobranchius</taxon>
    </lineage>
</organism>
<accession>A0A1A8U7D3</accession>